<dbReference type="SUPFAM" id="SSF53335">
    <property type="entry name" value="S-adenosyl-L-methionine-dependent methyltransferases"/>
    <property type="match status" value="1"/>
</dbReference>
<proteinExistence type="inferred from homology"/>
<dbReference type="Gene3D" id="3.40.50.150">
    <property type="entry name" value="Vaccinia Virus protein VP39"/>
    <property type="match status" value="1"/>
</dbReference>
<evidence type="ECO:0000256" key="1">
    <source>
        <dbReference type="ARBA" id="ARBA00009741"/>
    </source>
</evidence>
<comment type="catalytic activity">
    <reaction evidence="6">
        <text>L-lysyl-[protein] + 3 S-adenosyl-L-methionine = N(6),N(6),N(6)-trimethyl-L-lysyl-[protein] + 3 S-adenosyl-L-homocysteine + 3 H(+)</text>
        <dbReference type="Rhea" id="RHEA:54192"/>
        <dbReference type="Rhea" id="RHEA-COMP:9752"/>
        <dbReference type="Rhea" id="RHEA-COMP:13826"/>
        <dbReference type="ChEBI" id="CHEBI:15378"/>
        <dbReference type="ChEBI" id="CHEBI:29969"/>
        <dbReference type="ChEBI" id="CHEBI:57856"/>
        <dbReference type="ChEBI" id="CHEBI:59789"/>
        <dbReference type="ChEBI" id="CHEBI:61961"/>
    </reaction>
</comment>
<organism evidence="7 8">
    <name type="scientific">Aceticella autotrophica</name>
    <dbReference type="NCBI Taxonomy" id="2755338"/>
    <lineage>
        <taxon>Bacteria</taxon>
        <taxon>Bacillati</taxon>
        <taxon>Bacillota</taxon>
        <taxon>Clostridia</taxon>
        <taxon>Thermoanaerobacterales</taxon>
        <taxon>Thermoanaerobacteraceae</taxon>
        <taxon>Aceticella</taxon>
    </lineage>
</organism>
<dbReference type="HAMAP" id="MF_00735">
    <property type="entry name" value="Methyltr_PrmA"/>
    <property type="match status" value="1"/>
</dbReference>
<evidence type="ECO:0000256" key="6">
    <source>
        <dbReference type="HAMAP-Rule" id="MF_00735"/>
    </source>
</evidence>
<sequence length="308" mass="34558">MKWLEVQVTTTVEAEEAVTNIMHEFGASGVVIKDPNDIRLLADESKWDYIDPKLLEDGNSVKISAYFPVLPDIINKVRIIEEKVLGLREFNLDIGDFDLEVSEVDEKDWENNWKKYYKPIKIGEKIVIKPSWEKYNPDANEIIVELDPGMAFGTGTHETTKMCIEYLEKCVKKGDTVFDVGCGSGILSIVSSKLNAGKVLAADIDEVAIKVAYENVMLNKADNVKIFKSDLLSNFIGNADIIVSNIIADVIIKIAEDVSKHLINNGIYISSGIIKDRKDDVLLVLSKYFDIVDIKENGEWVAILSRKK</sequence>
<evidence type="ECO:0000256" key="4">
    <source>
        <dbReference type="ARBA" id="ARBA00022679"/>
    </source>
</evidence>
<feature type="binding site" evidence="6">
    <location>
        <position position="245"/>
    </location>
    <ligand>
        <name>S-adenosyl-L-methionine</name>
        <dbReference type="ChEBI" id="CHEBI:59789"/>
    </ligand>
</feature>
<dbReference type="EC" id="2.1.1.-" evidence="6"/>
<evidence type="ECO:0000256" key="3">
    <source>
        <dbReference type="ARBA" id="ARBA00022603"/>
    </source>
</evidence>
<evidence type="ECO:0000313" key="8">
    <source>
        <dbReference type="Proteomes" id="UP000671913"/>
    </source>
</evidence>
<dbReference type="InterPro" id="IPR050078">
    <property type="entry name" value="Ribosomal_L11_MeTrfase_PrmA"/>
</dbReference>
<keyword evidence="2 6" id="KW-0963">Cytoplasm</keyword>
<protein>
    <recommendedName>
        <fullName evidence="6">Ribosomal protein L11 methyltransferase</fullName>
        <shortName evidence="6">L11 Mtase</shortName>
        <ecNumber evidence="6">2.1.1.-</ecNumber>
    </recommendedName>
</protein>
<dbReference type="InterPro" id="IPR029063">
    <property type="entry name" value="SAM-dependent_MTases_sf"/>
</dbReference>
<dbReference type="InterPro" id="IPR004498">
    <property type="entry name" value="Ribosomal_PrmA_MeTrfase"/>
</dbReference>
<dbReference type="RefSeq" id="WP_284680905.1">
    <property type="nucleotide sequence ID" value="NZ_CP060096.1"/>
</dbReference>
<keyword evidence="8" id="KW-1185">Reference proteome</keyword>
<gene>
    <name evidence="6 7" type="primary">prmA</name>
    <name evidence="7" type="ORF">ACETAC_04775</name>
</gene>
<keyword evidence="4 6" id="KW-0808">Transferase</keyword>
<comment type="function">
    <text evidence="6">Methylates ribosomal protein L11.</text>
</comment>
<feature type="binding site" evidence="6">
    <location>
        <position position="181"/>
    </location>
    <ligand>
        <name>S-adenosyl-L-methionine</name>
        <dbReference type="ChEBI" id="CHEBI:59789"/>
    </ligand>
</feature>
<comment type="similarity">
    <text evidence="1 6">Belongs to the methyltransferase superfamily. PrmA family.</text>
</comment>
<keyword evidence="5 6" id="KW-0949">S-adenosyl-L-methionine</keyword>
<dbReference type="PIRSF" id="PIRSF000401">
    <property type="entry name" value="RPL11_MTase"/>
    <property type="match status" value="1"/>
</dbReference>
<dbReference type="GO" id="GO:0005737">
    <property type="term" value="C:cytoplasm"/>
    <property type="evidence" value="ECO:0007669"/>
    <property type="project" value="UniProtKB-SubCell"/>
</dbReference>
<accession>A0A975GBH3</accession>
<dbReference type="GO" id="GO:0032259">
    <property type="term" value="P:methylation"/>
    <property type="evidence" value="ECO:0007669"/>
    <property type="project" value="UniProtKB-KW"/>
</dbReference>
<dbReference type="Proteomes" id="UP000671913">
    <property type="component" value="Chromosome"/>
</dbReference>
<comment type="subcellular location">
    <subcellularLocation>
        <location evidence="6">Cytoplasm</location>
    </subcellularLocation>
</comment>
<dbReference type="PANTHER" id="PTHR43648">
    <property type="entry name" value="ELECTRON TRANSFER FLAVOPROTEIN BETA SUBUNIT LYSINE METHYLTRANSFERASE"/>
    <property type="match status" value="1"/>
</dbReference>
<dbReference type="GO" id="GO:0008276">
    <property type="term" value="F:protein methyltransferase activity"/>
    <property type="evidence" value="ECO:0007669"/>
    <property type="project" value="UniProtKB-UniRule"/>
</dbReference>
<keyword evidence="3 6" id="KW-0489">Methyltransferase</keyword>
<evidence type="ECO:0000256" key="5">
    <source>
        <dbReference type="ARBA" id="ARBA00022691"/>
    </source>
</evidence>
<feature type="binding site" evidence="6">
    <location>
        <position position="160"/>
    </location>
    <ligand>
        <name>S-adenosyl-L-methionine</name>
        <dbReference type="ChEBI" id="CHEBI:59789"/>
    </ligand>
</feature>
<evidence type="ECO:0000313" key="7">
    <source>
        <dbReference type="EMBL" id="QSZ28166.1"/>
    </source>
</evidence>
<dbReference type="GO" id="GO:0005840">
    <property type="term" value="C:ribosome"/>
    <property type="evidence" value="ECO:0007669"/>
    <property type="project" value="UniProtKB-KW"/>
</dbReference>
<dbReference type="AlphaFoldDB" id="A0A975GBH3"/>
<dbReference type="CDD" id="cd02440">
    <property type="entry name" value="AdoMet_MTases"/>
    <property type="match status" value="1"/>
</dbReference>
<dbReference type="PANTHER" id="PTHR43648:SF1">
    <property type="entry name" value="ELECTRON TRANSFER FLAVOPROTEIN BETA SUBUNIT LYSINE METHYLTRANSFERASE"/>
    <property type="match status" value="1"/>
</dbReference>
<name>A0A975GBH3_9THEO</name>
<feature type="binding site" evidence="6">
    <location>
        <position position="203"/>
    </location>
    <ligand>
        <name>S-adenosyl-L-methionine</name>
        <dbReference type="ChEBI" id="CHEBI:59789"/>
    </ligand>
</feature>
<dbReference type="EMBL" id="CP060096">
    <property type="protein sequence ID" value="QSZ28166.1"/>
    <property type="molecule type" value="Genomic_DNA"/>
</dbReference>
<dbReference type="KEGG" id="aaut:ACETAC_04775"/>
<reference evidence="7" key="1">
    <citation type="submission" date="2020-08" db="EMBL/GenBank/DDBJ databases">
        <title>Genomic insights into the carbon and energy metabolism of the first obligate autotrophic acetogenic bacterium Aceticella autotrophica gen. nov., sp. nov.</title>
        <authorList>
            <person name="Toshchakov S.V."/>
            <person name="Elcheninov A.G."/>
            <person name="Kublanov I.V."/>
            <person name="Frolov E.N."/>
            <person name="Lebedinsky A.V."/>
        </authorList>
    </citation>
    <scope>NUCLEOTIDE SEQUENCE</scope>
    <source>
        <strain evidence="7">3443-3Ac</strain>
    </source>
</reference>
<evidence type="ECO:0000256" key="2">
    <source>
        <dbReference type="ARBA" id="ARBA00022490"/>
    </source>
</evidence>
<keyword evidence="7" id="KW-0687">Ribonucleoprotein</keyword>
<dbReference type="NCBIfam" id="TIGR00406">
    <property type="entry name" value="prmA"/>
    <property type="match status" value="1"/>
</dbReference>
<dbReference type="Pfam" id="PF06325">
    <property type="entry name" value="PrmA"/>
    <property type="match status" value="1"/>
</dbReference>
<keyword evidence="7" id="KW-0689">Ribosomal protein</keyword>